<dbReference type="Proteomes" id="UP001162483">
    <property type="component" value="Unassembled WGS sequence"/>
</dbReference>
<proteinExistence type="predicted"/>
<reference evidence="1" key="1">
    <citation type="submission" date="2023-05" db="EMBL/GenBank/DDBJ databases">
        <authorList>
            <person name="Stuckert A."/>
        </authorList>
    </citation>
    <scope>NUCLEOTIDE SEQUENCE</scope>
</reference>
<comment type="caution">
    <text evidence="1">The sequence shown here is derived from an EMBL/GenBank/DDBJ whole genome shotgun (WGS) entry which is preliminary data.</text>
</comment>
<accession>A0ABN9AL33</accession>
<name>A0ABN9AL33_9NEOB</name>
<keyword evidence="2" id="KW-1185">Reference proteome</keyword>
<dbReference type="EMBL" id="CATNWA010000297">
    <property type="protein sequence ID" value="CAI9536077.1"/>
    <property type="molecule type" value="Genomic_DNA"/>
</dbReference>
<gene>
    <name evidence="1" type="ORF">SPARVUS_LOCUS978652</name>
</gene>
<organism evidence="1 2">
    <name type="scientific">Staurois parvus</name>
    <dbReference type="NCBI Taxonomy" id="386267"/>
    <lineage>
        <taxon>Eukaryota</taxon>
        <taxon>Metazoa</taxon>
        <taxon>Chordata</taxon>
        <taxon>Craniata</taxon>
        <taxon>Vertebrata</taxon>
        <taxon>Euteleostomi</taxon>
        <taxon>Amphibia</taxon>
        <taxon>Batrachia</taxon>
        <taxon>Anura</taxon>
        <taxon>Neobatrachia</taxon>
        <taxon>Ranoidea</taxon>
        <taxon>Ranidae</taxon>
        <taxon>Staurois</taxon>
    </lineage>
</organism>
<protein>
    <submittedName>
        <fullName evidence="1">Uncharacterized protein</fullName>
    </submittedName>
</protein>
<sequence length="66" mass="7192">MKLSKMSCSTDSLRVPFTGTIDSADFCALCALACADSLCHFTWPTTLWLSCCCSQLLPLCYNTTNS</sequence>
<evidence type="ECO:0000313" key="2">
    <source>
        <dbReference type="Proteomes" id="UP001162483"/>
    </source>
</evidence>
<evidence type="ECO:0000313" key="1">
    <source>
        <dbReference type="EMBL" id="CAI9536077.1"/>
    </source>
</evidence>